<dbReference type="RefSeq" id="WP_146532768.1">
    <property type="nucleotide sequence ID" value="NZ_SJPX01000001.1"/>
</dbReference>
<dbReference type="InterPro" id="IPR001952">
    <property type="entry name" value="Alkaline_phosphatase"/>
</dbReference>
<dbReference type="Gene3D" id="3.40.720.10">
    <property type="entry name" value="Alkaline Phosphatase, subunit A"/>
    <property type="match status" value="1"/>
</dbReference>
<dbReference type="OrthoDB" id="9794455at2"/>
<feature type="binding site" evidence="8">
    <location>
        <position position="308"/>
    </location>
    <ligand>
        <name>Mg(2+)</name>
        <dbReference type="ChEBI" id="CHEBI:18420"/>
    </ligand>
</feature>
<dbReference type="EMBL" id="SJPX01000001">
    <property type="protein sequence ID" value="TWU57963.1"/>
    <property type="molecule type" value="Genomic_DNA"/>
</dbReference>
<evidence type="ECO:0000313" key="9">
    <source>
        <dbReference type="EMBL" id="TWU57963.1"/>
    </source>
</evidence>
<evidence type="ECO:0000256" key="3">
    <source>
        <dbReference type="ARBA" id="ARBA00022723"/>
    </source>
</evidence>
<organism evidence="9 10">
    <name type="scientific">Rubripirellula reticaptiva</name>
    <dbReference type="NCBI Taxonomy" id="2528013"/>
    <lineage>
        <taxon>Bacteria</taxon>
        <taxon>Pseudomonadati</taxon>
        <taxon>Planctomycetota</taxon>
        <taxon>Planctomycetia</taxon>
        <taxon>Pirellulales</taxon>
        <taxon>Pirellulaceae</taxon>
        <taxon>Rubripirellula</taxon>
    </lineage>
</organism>
<evidence type="ECO:0000256" key="1">
    <source>
        <dbReference type="ARBA" id="ARBA00005984"/>
    </source>
</evidence>
<reference evidence="9 10" key="1">
    <citation type="submission" date="2019-02" db="EMBL/GenBank/DDBJ databases">
        <title>Deep-cultivation of Planctomycetes and their phenomic and genomic characterization uncovers novel biology.</title>
        <authorList>
            <person name="Wiegand S."/>
            <person name="Jogler M."/>
            <person name="Boedeker C."/>
            <person name="Pinto D."/>
            <person name="Vollmers J."/>
            <person name="Rivas-Marin E."/>
            <person name="Kohn T."/>
            <person name="Peeters S.H."/>
            <person name="Heuer A."/>
            <person name="Rast P."/>
            <person name="Oberbeckmann S."/>
            <person name="Bunk B."/>
            <person name="Jeske O."/>
            <person name="Meyerdierks A."/>
            <person name="Storesund J.E."/>
            <person name="Kallscheuer N."/>
            <person name="Luecker S."/>
            <person name="Lage O.M."/>
            <person name="Pohl T."/>
            <person name="Merkel B.J."/>
            <person name="Hornburger P."/>
            <person name="Mueller R.-W."/>
            <person name="Bruemmer F."/>
            <person name="Labrenz M."/>
            <person name="Spormann A.M."/>
            <person name="Op Den Camp H."/>
            <person name="Overmann J."/>
            <person name="Amann R."/>
            <person name="Jetten M.S.M."/>
            <person name="Mascher T."/>
            <person name="Medema M.H."/>
            <person name="Devos D.P."/>
            <person name="Kaster A.-K."/>
            <person name="Ovreas L."/>
            <person name="Rohde M."/>
            <person name="Galperin M.Y."/>
            <person name="Jogler C."/>
        </authorList>
    </citation>
    <scope>NUCLEOTIDE SEQUENCE [LARGE SCALE GENOMIC DNA]</scope>
    <source>
        <strain evidence="9 10">Poly59</strain>
    </source>
</reference>
<keyword evidence="3 8" id="KW-0479">Metal-binding</keyword>
<feature type="binding site" evidence="8">
    <location>
        <position position="538"/>
    </location>
    <ligand>
        <name>Zn(2+)</name>
        <dbReference type="ChEBI" id="CHEBI:29105"/>
        <label>2</label>
    </ligand>
</feature>
<dbReference type="SUPFAM" id="SSF53649">
    <property type="entry name" value="Alkaline phosphatase-like"/>
    <property type="match status" value="1"/>
</dbReference>
<dbReference type="Proteomes" id="UP000317977">
    <property type="component" value="Unassembled WGS sequence"/>
</dbReference>
<dbReference type="SMART" id="SM00098">
    <property type="entry name" value="alkPPc"/>
    <property type="match status" value="1"/>
</dbReference>
<comment type="similarity">
    <text evidence="1">Belongs to the alkaline phosphatase family.</text>
</comment>
<dbReference type="InterPro" id="IPR018299">
    <property type="entry name" value="Alkaline_phosphatase_AS"/>
</dbReference>
<keyword evidence="2" id="KW-0597">Phosphoprotein</keyword>
<evidence type="ECO:0000256" key="6">
    <source>
        <dbReference type="ARBA" id="ARBA00022842"/>
    </source>
</evidence>
<evidence type="ECO:0000256" key="4">
    <source>
        <dbReference type="ARBA" id="ARBA00022801"/>
    </source>
</evidence>
<evidence type="ECO:0000256" key="7">
    <source>
        <dbReference type="PIRSR" id="PIRSR601952-1"/>
    </source>
</evidence>
<sequence>MIRVASLTVMYLVFYAADLHGQETTVSEKPKQAEQEAQVNTADYLREMQSNAVREQQASWGHWGNQADRFSTWLNHSNRLIPVYTFGITLDSLRAEGSAYADPARLENLYGSVPEGSVNSTATYFDQTDVYQLQKSAIDAGFTNIIMIVFDGMDWQTTRAAALYQQHRNAYSSGRGTGLSIQDERSMPTDFGLIVTSARNGGAKYDVNSQTMLSGDKPATGGFDSTRGGDAPWNEKPALDYLMGLDRERPHTVTDSAASATSLFSGIKTYNGSINVAIDGTQVEPLARALQANDDYMVGIVTSVPVSHATPAAAYANNVARGDYQDISRDLIGLPSSAHRNKPLPGVDVLIGGGWGEGVDKDSTQGDNFATGNKYLHQDDLRRVNIDHGGPYVVAQRTKGKRGRENLMAAAQQAADDGSRLLGYFGGQGGHLPFQTADGNFDPTFDAKGTEKYSRADIDENPTLADMTEAALLVLEQSIEGFWLLIEAGDVDWANHANNLDNAIGAVASGDAAFRSVMNWIDENNAADFTAVIVTSDHGHYLVIDDIERIVKPAE</sequence>
<keyword evidence="4 9" id="KW-0378">Hydrolase</keyword>
<evidence type="ECO:0000256" key="2">
    <source>
        <dbReference type="ARBA" id="ARBA00022553"/>
    </source>
</evidence>
<dbReference type="CDD" id="cd16012">
    <property type="entry name" value="ALP"/>
    <property type="match status" value="1"/>
</dbReference>
<dbReference type="GO" id="GO:0046872">
    <property type="term" value="F:metal ion binding"/>
    <property type="evidence" value="ECO:0007669"/>
    <property type="project" value="UniProtKB-KW"/>
</dbReference>
<feature type="binding site" evidence="8">
    <location>
        <position position="310"/>
    </location>
    <ligand>
        <name>Mg(2+)</name>
        <dbReference type="ChEBI" id="CHEBI:18420"/>
    </ligand>
</feature>
<name>A0A5C6F894_9BACT</name>
<keyword evidence="5 8" id="KW-0862">Zinc</keyword>
<proteinExistence type="inferred from homology"/>
<dbReference type="PROSITE" id="PS00123">
    <property type="entry name" value="ALKALINE_PHOSPHATASE"/>
    <property type="match status" value="1"/>
</dbReference>
<evidence type="ECO:0000256" key="8">
    <source>
        <dbReference type="PIRSR" id="PIRSR601952-2"/>
    </source>
</evidence>
<feature type="binding site" evidence="8">
    <location>
        <position position="492"/>
    </location>
    <ligand>
        <name>Zn(2+)</name>
        <dbReference type="ChEBI" id="CHEBI:29105"/>
        <label>2</label>
    </ligand>
</feature>
<accession>A0A5C6F894</accession>
<dbReference type="PANTHER" id="PTHR11596">
    <property type="entry name" value="ALKALINE PHOSPHATASE"/>
    <property type="match status" value="1"/>
</dbReference>
<keyword evidence="6 8" id="KW-0460">Magnesium</keyword>
<evidence type="ECO:0000313" key="10">
    <source>
        <dbReference type="Proteomes" id="UP000317977"/>
    </source>
</evidence>
<dbReference type="Pfam" id="PF00245">
    <property type="entry name" value="Alk_phosphatase"/>
    <property type="match status" value="1"/>
</dbReference>
<feature type="binding site" evidence="8">
    <location>
        <position position="537"/>
    </location>
    <ligand>
        <name>Zn(2+)</name>
        <dbReference type="ChEBI" id="CHEBI:29105"/>
        <label>2</label>
    </ligand>
</feature>
<gene>
    <name evidence="9" type="primary">phoA_1</name>
    <name evidence="9" type="ORF">Poly59_08720</name>
</gene>
<feature type="active site" description="Phosphoserine intermediate" evidence="7">
    <location>
        <position position="256"/>
    </location>
</feature>
<comment type="caution">
    <text evidence="9">The sequence shown here is derived from an EMBL/GenBank/DDBJ whole genome shotgun (WGS) entry which is preliminary data.</text>
</comment>
<protein>
    <submittedName>
        <fullName evidence="9">Alkaline phosphatase H</fullName>
        <ecNumber evidence="9">3.1.3.1</ecNumber>
    </submittedName>
</protein>
<keyword evidence="10" id="KW-1185">Reference proteome</keyword>
<comment type="cofactor">
    <cofactor evidence="8">
        <name>Mg(2+)</name>
        <dbReference type="ChEBI" id="CHEBI:18420"/>
    </cofactor>
    <text evidence="8">Binds 1 Mg(2+) ion.</text>
</comment>
<comment type="cofactor">
    <cofactor evidence="8">
        <name>Zn(2+)</name>
        <dbReference type="ChEBI" id="CHEBI:29105"/>
    </cofactor>
    <text evidence="8">Binds 2 Zn(2+) ions.</text>
</comment>
<evidence type="ECO:0000256" key="5">
    <source>
        <dbReference type="ARBA" id="ARBA00022833"/>
    </source>
</evidence>
<dbReference type="PANTHER" id="PTHR11596:SF5">
    <property type="entry name" value="ALKALINE PHOSPHATASE"/>
    <property type="match status" value="1"/>
</dbReference>
<dbReference type="GO" id="GO:0004035">
    <property type="term" value="F:alkaline phosphatase activity"/>
    <property type="evidence" value="ECO:0007669"/>
    <property type="project" value="UniProtKB-EC"/>
</dbReference>
<feature type="binding site" evidence="8">
    <location>
        <position position="487"/>
    </location>
    <ligand>
        <name>Mg(2+)</name>
        <dbReference type="ChEBI" id="CHEBI:18420"/>
    </ligand>
</feature>
<feature type="binding site" evidence="8">
    <location>
        <position position="496"/>
    </location>
    <ligand>
        <name>Zn(2+)</name>
        <dbReference type="ChEBI" id="CHEBI:29105"/>
        <label>2</label>
    </ligand>
</feature>
<dbReference type="AlphaFoldDB" id="A0A5C6F894"/>
<dbReference type="EC" id="3.1.3.1" evidence="9"/>
<dbReference type="InterPro" id="IPR017850">
    <property type="entry name" value="Alkaline_phosphatase_core_sf"/>
</dbReference>